<sequence>ILYMGPDLVTGLKNYLFYPDNILCILEDGEMISEKELDKLVKQDMERLEVLAVGKVTKKNRRSKKQNK</sequence>
<gene>
    <name evidence="1" type="ORF">AGERDE_LOCUS13210</name>
</gene>
<evidence type="ECO:0000313" key="2">
    <source>
        <dbReference type="Proteomes" id="UP000789831"/>
    </source>
</evidence>
<name>A0A9N9HL56_9GLOM</name>
<dbReference type="EMBL" id="CAJVPL010015676">
    <property type="protein sequence ID" value="CAG8693954.1"/>
    <property type="molecule type" value="Genomic_DNA"/>
</dbReference>
<dbReference type="AlphaFoldDB" id="A0A9N9HL56"/>
<proteinExistence type="predicted"/>
<organism evidence="1 2">
    <name type="scientific">Ambispora gerdemannii</name>
    <dbReference type="NCBI Taxonomy" id="144530"/>
    <lineage>
        <taxon>Eukaryota</taxon>
        <taxon>Fungi</taxon>
        <taxon>Fungi incertae sedis</taxon>
        <taxon>Mucoromycota</taxon>
        <taxon>Glomeromycotina</taxon>
        <taxon>Glomeromycetes</taxon>
        <taxon>Archaeosporales</taxon>
        <taxon>Ambisporaceae</taxon>
        <taxon>Ambispora</taxon>
    </lineage>
</organism>
<protein>
    <submittedName>
        <fullName evidence="1">1554_t:CDS:1</fullName>
    </submittedName>
</protein>
<comment type="caution">
    <text evidence="1">The sequence shown here is derived from an EMBL/GenBank/DDBJ whole genome shotgun (WGS) entry which is preliminary data.</text>
</comment>
<evidence type="ECO:0000313" key="1">
    <source>
        <dbReference type="EMBL" id="CAG8693954.1"/>
    </source>
</evidence>
<accession>A0A9N9HL56</accession>
<feature type="non-terminal residue" evidence="1">
    <location>
        <position position="1"/>
    </location>
</feature>
<dbReference type="Proteomes" id="UP000789831">
    <property type="component" value="Unassembled WGS sequence"/>
</dbReference>
<keyword evidence="2" id="KW-1185">Reference proteome</keyword>
<reference evidence="1" key="1">
    <citation type="submission" date="2021-06" db="EMBL/GenBank/DDBJ databases">
        <authorList>
            <person name="Kallberg Y."/>
            <person name="Tangrot J."/>
            <person name="Rosling A."/>
        </authorList>
    </citation>
    <scope>NUCLEOTIDE SEQUENCE</scope>
    <source>
        <strain evidence="1">MT106</strain>
    </source>
</reference>